<dbReference type="InterPro" id="IPR056906">
    <property type="entry name" value="ORF2/G2P_dom"/>
</dbReference>
<dbReference type="STRING" id="582744.Msip34_1338"/>
<evidence type="ECO:0000313" key="2">
    <source>
        <dbReference type="EMBL" id="ACT50584.1"/>
    </source>
</evidence>
<dbReference type="AlphaFoldDB" id="C6XDF9"/>
<evidence type="ECO:0000259" key="1">
    <source>
        <dbReference type="Pfam" id="PF23343"/>
    </source>
</evidence>
<proteinExistence type="predicted"/>
<name>C6XDF9_METGS</name>
<evidence type="ECO:0000313" key="3">
    <source>
        <dbReference type="Proteomes" id="UP000002743"/>
    </source>
</evidence>
<dbReference type="Pfam" id="PF23343">
    <property type="entry name" value="REP_ORF2-G2P"/>
    <property type="match status" value="1"/>
</dbReference>
<dbReference type="Proteomes" id="UP000002743">
    <property type="component" value="Chromosome"/>
</dbReference>
<dbReference type="eggNOG" id="ENOG5032WQM">
    <property type="taxonomic scope" value="Bacteria"/>
</dbReference>
<accession>C6XDF9</accession>
<keyword evidence="3" id="KW-1185">Reference proteome</keyword>
<feature type="domain" description="Replication-associated protein ORF2/G2P" evidence="1">
    <location>
        <begin position="94"/>
        <end position="212"/>
    </location>
</feature>
<dbReference type="HOGENOM" id="CLU_952512_0_0_4"/>
<dbReference type="RefSeq" id="WP_015830056.1">
    <property type="nucleotide sequence ID" value="NC_012969.1"/>
</dbReference>
<dbReference type="OrthoDB" id="3173306at2"/>
<dbReference type="KEGG" id="mei:Msip34_1338"/>
<reference evidence="3" key="1">
    <citation type="submission" date="2009-07" db="EMBL/GenBank/DDBJ databases">
        <title>Complete sequence of chromosome of Methylovorus sp. SIP3-4.</title>
        <authorList>
            <person name="Lucas S."/>
            <person name="Copeland A."/>
            <person name="Lapidus A."/>
            <person name="Glavina del Rio T."/>
            <person name="Tice H."/>
            <person name="Bruce D."/>
            <person name="Goodwin L."/>
            <person name="Pitluck S."/>
            <person name="Clum A."/>
            <person name="Larimer F."/>
            <person name="Land M."/>
            <person name="Hauser L."/>
            <person name="Kyrpides N."/>
            <person name="Mikhailova N."/>
            <person name="Kayluzhnaya M."/>
            <person name="Chistoserdova L."/>
        </authorList>
    </citation>
    <scope>NUCLEOTIDE SEQUENCE [LARGE SCALE GENOMIC DNA]</scope>
    <source>
        <strain evidence="3">SIP3-4</strain>
    </source>
</reference>
<reference evidence="2 3" key="2">
    <citation type="journal article" date="2011" name="J. Bacteriol.">
        <title>Genomes of three methylotrophs from a single niche uncover genetic and metabolic divergence of Methylophilaceae.</title>
        <authorList>
            <person name="Lapidus A."/>
            <person name="Clum A."/>
            <person name="Labutti K."/>
            <person name="Kaluzhnaya M.G."/>
            <person name="Lim S."/>
            <person name="Beck D.A."/>
            <person name="Glavina Del Rio T."/>
            <person name="Nolan M."/>
            <person name="Mavromatis K."/>
            <person name="Huntemann M."/>
            <person name="Lucas S."/>
            <person name="Lidstrom M.E."/>
            <person name="Ivanova N."/>
            <person name="Chistoserdova L."/>
        </authorList>
    </citation>
    <scope>NUCLEOTIDE SEQUENCE [LARGE SCALE GENOMIC DNA]</scope>
    <source>
        <strain evidence="2 3">SIP3-4</strain>
    </source>
</reference>
<gene>
    <name evidence="2" type="ordered locus">Msip34_1338</name>
</gene>
<sequence length="292" mass="33811">MQDILHGNLSYEYNALPDYQVTIREFKSGLVEIVQRLVNPMNELRKSRSLGLRGPSIPKTEEEIEASKEENLRRAERRARQQVSFRIRTIGADHLLTLVYRENMQDSDKLNRDFTRFIRLVRERYPDWQYVAVKEYQERGALHMHVACVGKQDLAHIRACWYIAIGGNATDTGDQTKGQVDLQYRKKRFSGASPVYRAQELSNYLTKYISKTFEHDRELGERRYKCSRGIEKPKVTRFYFGAFSATDSDSQFGAAAAMTTQLAYQRGIRDISIWNKGMDLLVLRGVQPDLAV</sequence>
<dbReference type="EMBL" id="CP001674">
    <property type="protein sequence ID" value="ACT50584.1"/>
    <property type="molecule type" value="Genomic_DNA"/>
</dbReference>
<organism evidence="2 3">
    <name type="scientific">Methylovorus glucosotrophus (strain SIP3-4)</name>
    <dbReference type="NCBI Taxonomy" id="582744"/>
    <lineage>
        <taxon>Bacteria</taxon>
        <taxon>Pseudomonadati</taxon>
        <taxon>Pseudomonadota</taxon>
        <taxon>Betaproteobacteria</taxon>
        <taxon>Nitrosomonadales</taxon>
        <taxon>Methylophilaceae</taxon>
        <taxon>Methylovorus</taxon>
    </lineage>
</organism>
<protein>
    <recommendedName>
        <fullName evidence="1">Replication-associated protein ORF2/G2P domain-containing protein</fullName>
    </recommendedName>
</protein>